<feature type="region of interest" description="Disordered" evidence="1">
    <location>
        <begin position="271"/>
        <end position="303"/>
    </location>
</feature>
<dbReference type="AlphaFoldDB" id="A0A5N5DGR2"/>
<organism evidence="2 3">
    <name type="scientific">Lasiodiplodia theobromae</name>
    <dbReference type="NCBI Taxonomy" id="45133"/>
    <lineage>
        <taxon>Eukaryota</taxon>
        <taxon>Fungi</taxon>
        <taxon>Dikarya</taxon>
        <taxon>Ascomycota</taxon>
        <taxon>Pezizomycotina</taxon>
        <taxon>Dothideomycetes</taxon>
        <taxon>Dothideomycetes incertae sedis</taxon>
        <taxon>Botryosphaeriales</taxon>
        <taxon>Botryosphaeriaceae</taxon>
        <taxon>Lasiodiplodia</taxon>
    </lineage>
</organism>
<feature type="compositionally biased region" description="Low complexity" evidence="1">
    <location>
        <begin position="83"/>
        <end position="93"/>
    </location>
</feature>
<evidence type="ECO:0000313" key="2">
    <source>
        <dbReference type="EMBL" id="KAB2577029.1"/>
    </source>
</evidence>
<feature type="compositionally biased region" description="Polar residues" evidence="1">
    <location>
        <begin position="284"/>
        <end position="297"/>
    </location>
</feature>
<accession>A0A5N5DGR2</accession>
<evidence type="ECO:0000256" key="1">
    <source>
        <dbReference type="SAM" id="MobiDB-lite"/>
    </source>
</evidence>
<feature type="compositionally biased region" description="Polar residues" evidence="1">
    <location>
        <begin position="106"/>
        <end position="116"/>
    </location>
</feature>
<proteinExistence type="predicted"/>
<feature type="compositionally biased region" description="Basic and acidic residues" evidence="1">
    <location>
        <begin position="737"/>
        <end position="752"/>
    </location>
</feature>
<feature type="region of interest" description="Disordered" evidence="1">
    <location>
        <begin position="1"/>
        <end position="203"/>
    </location>
</feature>
<dbReference type="EMBL" id="VCHE01000019">
    <property type="protein sequence ID" value="KAB2577029.1"/>
    <property type="molecule type" value="Genomic_DNA"/>
</dbReference>
<feature type="compositionally biased region" description="Low complexity" evidence="1">
    <location>
        <begin position="19"/>
        <end position="31"/>
    </location>
</feature>
<reference evidence="2 3" key="1">
    <citation type="journal article" date="2019" name="Sci. Rep.">
        <title>A multi-omics analysis of the grapevine pathogen Lasiodiplodia theobromae reveals that temperature affects the expression of virulence- and pathogenicity-related genes.</title>
        <authorList>
            <person name="Felix C."/>
            <person name="Meneses R."/>
            <person name="Goncalves M.F.M."/>
            <person name="Tilleman L."/>
            <person name="Duarte A.S."/>
            <person name="Jorrin-Novo J.V."/>
            <person name="Van de Peer Y."/>
            <person name="Deforce D."/>
            <person name="Van Nieuwerburgh F."/>
            <person name="Esteves A.C."/>
            <person name="Alves A."/>
        </authorList>
    </citation>
    <scope>NUCLEOTIDE SEQUENCE [LARGE SCALE GENOMIC DNA]</scope>
    <source>
        <strain evidence="2 3">LA-SOL3</strain>
    </source>
</reference>
<name>A0A5N5DGR2_9PEZI</name>
<feature type="region of interest" description="Disordered" evidence="1">
    <location>
        <begin position="733"/>
        <end position="752"/>
    </location>
</feature>
<feature type="region of interest" description="Disordered" evidence="1">
    <location>
        <begin position="210"/>
        <end position="229"/>
    </location>
</feature>
<comment type="caution">
    <text evidence="2">The sequence shown here is derived from an EMBL/GenBank/DDBJ whole genome shotgun (WGS) entry which is preliminary data.</text>
</comment>
<protein>
    <submittedName>
        <fullName evidence="2">Uncharacterized protein</fullName>
    </submittedName>
</protein>
<dbReference type="Proteomes" id="UP000325902">
    <property type="component" value="Unassembled WGS sequence"/>
</dbReference>
<feature type="compositionally biased region" description="Low complexity" evidence="1">
    <location>
        <begin position="166"/>
        <end position="182"/>
    </location>
</feature>
<feature type="region of interest" description="Disordered" evidence="1">
    <location>
        <begin position="317"/>
        <end position="337"/>
    </location>
</feature>
<keyword evidence="3" id="KW-1185">Reference proteome</keyword>
<sequence>MPPPTSERARSTRAKAQTPAPVVPRIIPAVPLSFERKSKKPQPESRPTPKPSAELADQVAPTAAPAHNPQNTRVKDLADGNHAPAAAEGIVDADAVEEAAADAPRVTSQVAPSTAESDSKIATPAPEPHQEPSRELGQAGSREQQHSGPQARQQRPPFELPPPFYPSTDRSTPTSATSSTFTRPQPPTNPPIMHNPRASANSIVFGGYPDSSSVSPAPPATNGNFPYPPPPGAYPASTMVAPPYPFPAQTHQFSEPHTGMMPAAMAPNGWRRVDQPLPPHLRQGHSTPNQSVSNSGFSPIHPSAGYGQSFSPVHINGIHPLSRSGSQASSPRIPVMDDMPNEASLDDGGRKRFVQNGVHSRKAPAPVFPPVYPQATPEFGLRDYMRSQFGSRVYADSVLKLYPGGGREMILCLPVHSVILGRNRKFADVISKSPPFHSEAGLRVLNVLAEDRFLDGPIFAEALKYLYSEDMLGPRNFLQGLPPFTGNVGEGNGYGSPAQRMSHALAYAAAGFWLELRCIVSRGLEIATELLRWDTVETALVFGLDGGLDASWRVDDALEDSSSDDASSRFDTDLVPSYGSYSTHFLQTINGFLVHNFPEDFELDTSAAPLHDIRRRPSMEEARPVSRNPRLSQIRFGEVPVDSTGPSQYVSSILSGILLSLPFPVLKALLEDFALCSRLGRGRVAQLMQAVVAEREARRMKVRSQVEGDEGMKQSMVWCERVEASAHHASGYRLGRSRQDIDTPRSSDEQMH</sequence>
<gene>
    <name evidence="2" type="ORF">DBV05_g4304</name>
</gene>
<feature type="compositionally biased region" description="Low complexity" evidence="1">
    <location>
        <begin position="210"/>
        <end position="225"/>
    </location>
</feature>
<dbReference type="OrthoDB" id="5329403at2759"/>
<evidence type="ECO:0000313" key="3">
    <source>
        <dbReference type="Proteomes" id="UP000325902"/>
    </source>
</evidence>